<dbReference type="EMBL" id="CAJOBR010002207">
    <property type="protein sequence ID" value="CAF4664545.1"/>
    <property type="molecule type" value="Genomic_DNA"/>
</dbReference>
<dbReference type="Gene3D" id="3.30.40.10">
    <property type="entry name" value="Zinc/RING finger domain, C3HC4 (zinc finger)"/>
    <property type="match status" value="1"/>
</dbReference>
<feature type="region of interest" description="Disordered" evidence="1">
    <location>
        <begin position="188"/>
        <end position="215"/>
    </location>
</feature>
<dbReference type="Proteomes" id="UP000663848">
    <property type="component" value="Unassembled WGS sequence"/>
</dbReference>
<organism evidence="3 4">
    <name type="scientific">Rotaria socialis</name>
    <dbReference type="NCBI Taxonomy" id="392032"/>
    <lineage>
        <taxon>Eukaryota</taxon>
        <taxon>Metazoa</taxon>
        <taxon>Spiralia</taxon>
        <taxon>Gnathifera</taxon>
        <taxon>Rotifera</taxon>
        <taxon>Eurotatoria</taxon>
        <taxon>Bdelloidea</taxon>
        <taxon>Philodinida</taxon>
        <taxon>Philodinidae</taxon>
        <taxon>Rotaria</taxon>
    </lineage>
</organism>
<feature type="compositionally biased region" description="Polar residues" evidence="1">
    <location>
        <begin position="444"/>
        <end position="454"/>
    </location>
</feature>
<dbReference type="InterPro" id="IPR013083">
    <property type="entry name" value="Znf_RING/FYVE/PHD"/>
</dbReference>
<feature type="region of interest" description="Disordered" evidence="1">
    <location>
        <begin position="423"/>
        <end position="454"/>
    </location>
</feature>
<dbReference type="AlphaFoldDB" id="A0A821GDR6"/>
<dbReference type="GO" id="GO:0031267">
    <property type="term" value="F:small GTPase binding"/>
    <property type="evidence" value="ECO:0007669"/>
    <property type="project" value="InterPro"/>
</dbReference>
<proteinExistence type="predicted"/>
<dbReference type="PROSITE" id="PS50916">
    <property type="entry name" value="RABBD"/>
    <property type="match status" value="1"/>
</dbReference>
<feature type="non-terminal residue" evidence="3">
    <location>
        <position position="1"/>
    </location>
</feature>
<dbReference type="InterPro" id="IPR051745">
    <property type="entry name" value="Intracell_Transport_Effector"/>
</dbReference>
<feature type="region of interest" description="Disordered" evidence="1">
    <location>
        <begin position="1"/>
        <end position="28"/>
    </location>
</feature>
<dbReference type="PANTHER" id="PTHR14555:SF3">
    <property type="entry name" value="RABBD DOMAIN-CONTAINING PROTEIN"/>
    <property type="match status" value="1"/>
</dbReference>
<evidence type="ECO:0000313" key="3">
    <source>
        <dbReference type="EMBL" id="CAF4664545.1"/>
    </source>
</evidence>
<feature type="compositionally biased region" description="Polar residues" evidence="1">
    <location>
        <begin position="241"/>
        <end position="252"/>
    </location>
</feature>
<feature type="compositionally biased region" description="Polar residues" evidence="1">
    <location>
        <begin position="427"/>
        <end position="436"/>
    </location>
</feature>
<feature type="compositionally biased region" description="Polar residues" evidence="1">
    <location>
        <begin position="203"/>
        <end position="215"/>
    </location>
</feature>
<feature type="compositionally biased region" description="Low complexity" evidence="1">
    <location>
        <begin position="18"/>
        <end position="28"/>
    </location>
</feature>
<feature type="region of interest" description="Disordered" evidence="1">
    <location>
        <begin position="326"/>
        <end position="373"/>
    </location>
</feature>
<dbReference type="GO" id="GO:0006886">
    <property type="term" value="P:intracellular protein transport"/>
    <property type="evidence" value="ECO:0007669"/>
    <property type="project" value="InterPro"/>
</dbReference>
<feature type="compositionally biased region" description="Basic and acidic residues" evidence="1">
    <location>
        <begin position="1"/>
        <end position="15"/>
    </location>
</feature>
<dbReference type="InterPro" id="IPR010911">
    <property type="entry name" value="Rab_BD"/>
</dbReference>
<dbReference type="GO" id="GO:0030864">
    <property type="term" value="C:cortical actin cytoskeleton"/>
    <property type="evidence" value="ECO:0007669"/>
    <property type="project" value="TreeGrafter"/>
</dbReference>
<dbReference type="InterPro" id="IPR011011">
    <property type="entry name" value="Znf_FYVE_PHD"/>
</dbReference>
<comment type="caution">
    <text evidence="3">The sequence shown here is derived from an EMBL/GenBank/DDBJ whole genome shotgun (WGS) entry which is preliminary data.</text>
</comment>
<dbReference type="PANTHER" id="PTHR14555">
    <property type="entry name" value="MYELIN-ASSOCIATED OLIGODENDROCYTIC BASIC PROTEIN MOBP -RELATED"/>
    <property type="match status" value="1"/>
</dbReference>
<feature type="region of interest" description="Disordered" evidence="1">
    <location>
        <begin position="236"/>
        <end position="255"/>
    </location>
</feature>
<name>A0A821GDR6_9BILA</name>
<evidence type="ECO:0000313" key="4">
    <source>
        <dbReference type="Proteomes" id="UP000663848"/>
    </source>
</evidence>
<feature type="domain" description="RabBD" evidence="2">
    <location>
        <begin position="37"/>
        <end position="152"/>
    </location>
</feature>
<dbReference type="GO" id="GO:0017022">
    <property type="term" value="F:myosin binding"/>
    <property type="evidence" value="ECO:0007669"/>
    <property type="project" value="TreeGrafter"/>
</dbReference>
<dbReference type="InterPro" id="IPR041282">
    <property type="entry name" value="FYVE_2"/>
</dbReference>
<gene>
    <name evidence="3" type="ORF">QYT958_LOCUS15689</name>
</gene>
<dbReference type="CDD" id="cd15747">
    <property type="entry name" value="FYVE_Slp3_4_5"/>
    <property type="match status" value="1"/>
</dbReference>
<protein>
    <recommendedName>
        <fullName evidence="2">RabBD domain-containing protein</fullName>
    </recommendedName>
</protein>
<accession>A0A821GDR6</accession>
<dbReference type="SUPFAM" id="SSF57903">
    <property type="entry name" value="FYVE/PHD zinc finger"/>
    <property type="match status" value="1"/>
</dbReference>
<sequence length="454" mass="51274">LKHNDNKMTRNKTDRNYSSSASTTTHTSFNDDTFANLPDLSKLKDSEKQHILNVLGRDENLRSKHLSRFMQLRKEVNELEQQTQSKSSSACARCHTEFGFLFNTGAMCPKCSERVCKQCRLLYNANDSEWLCQLCCKQMQLLSYSGEWIYSSRSNLRKDSLTASEIVRKSLVPSVSISNLHEISSSDTETEDAIDLSSKRNSSDQPNKPNRTTLNNTIDRMIVPTITDEEKLKSLKRNAQKRSVTVSPTRHISQPPREYISTNTIRAGSSDDLDSLFDQSINYTDRTSSSSAFLNANDKYRDISSSTPKRILSLSKLNNQNDEINNNHIKRRPVDCESVTSSEWGADSERGESIVQQPETSKTHGSKQSLSSRMHLGGSIQSLRDVVNRIQKHHLSASHRSINSQKKPTSDVLDTVSLLKQDEQKSYSELSDTTSLKVPDEQNKSSMYPTWSSG</sequence>
<dbReference type="GO" id="GO:0003779">
    <property type="term" value="F:actin binding"/>
    <property type="evidence" value="ECO:0007669"/>
    <property type="project" value="TreeGrafter"/>
</dbReference>
<evidence type="ECO:0000256" key="1">
    <source>
        <dbReference type="SAM" id="MobiDB-lite"/>
    </source>
</evidence>
<dbReference type="Pfam" id="PF02318">
    <property type="entry name" value="FYVE_2"/>
    <property type="match status" value="1"/>
</dbReference>
<evidence type="ECO:0000259" key="2">
    <source>
        <dbReference type="PROSITE" id="PS50916"/>
    </source>
</evidence>
<reference evidence="3" key="1">
    <citation type="submission" date="2021-02" db="EMBL/GenBank/DDBJ databases">
        <authorList>
            <person name="Nowell W R."/>
        </authorList>
    </citation>
    <scope>NUCLEOTIDE SEQUENCE</scope>
</reference>